<dbReference type="PANTHER" id="PTHR10906">
    <property type="entry name" value="SECY/SEC61-ALPHA FAMILY MEMBER"/>
    <property type="match status" value="1"/>
</dbReference>
<dbReference type="Pfam" id="PF00344">
    <property type="entry name" value="SecY"/>
    <property type="match status" value="1"/>
</dbReference>
<keyword evidence="2" id="KW-0472">Membrane</keyword>
<organism evidence="3 4">
    <name type="scientific">Geodia barretti</name>
    <name type="common">Barrett's horny sponge</name>
    <dbReference type="NCBI Taxonomy" id="519541"/>
    <lineage>
        <taxon>Eukaryota</taxon>
        <taxon>Metazoa</taxon>
        <taxon>Porifera</taxon>
        <taxon>Demospongiae</taxon>
        <taxon>Heteroscleromorpha</taxon>
        <taxon>Tetractinellida</taxon>
        <taxon>Astrophorina</taxon>
        <taxon>Geodiidae</taxon>
        <taxon>Geodia</taxon>
    </lineage>
</organism>
<name>A0AA35RS22_GEOBA</name>
<dbReference type="Proteomes" id="UP001174909">
    <property type="component" value="Unassembled WGS sequence"/>
</dbReference>
<dbReference type="GO" id="GO:0016020">
    <property type="term" value="C:membrane"/>
    <property type="evidence" value="ECO:0007669"/>
    <property type="project" value="InterPro"/>
</dbReference>
<comment type="similarity">
    <text evidence="1">Belongs to the SecY/SEC61-alpha family.</text>
</comment>
<keyword evidence="2" id="KW-0812">Transmembrane</keyword>
<dbReference type="EMBL" id="CASHTH010001550">
    <property type="protein sequence ID" value="CAI8016694.1"/>
    <property type="molecule type" value="Genomic_DNA"/>
</dbReference>
<evidence type="ECO:0000313" key="3">
    <source>
        <dbReference type="EMBL" id="CAI8016694.1"/>
    </source>
</evidence>
<feature type="transmembrane region" description="Helical" evidence="2">
    <location>
        <begin position="60"/>
        <end position="82"/>
    </location>
</feature>
<feature type="transmembrane region" description="Helical" evidence="2">
    <location>
        <begin position="35"/>
        <end position="54"/>
    </location>
</feature>
<feature type="transmembrane region" description="Helical" evidence="2">
    <location>
        <begin position="197"/>
        <end position="216"/>
    </location>
</feature>
<feature type="transmembrane region" description="Helical" evidence="2">
    <location>
        <begin position="157"/>
        <end position="176"/>
    </location>
</feature>
<proteinExistence type="inferred from homology"/>
<dbReference type="Gene3D" id="1.10.3370.10">
    <property type="entry name" value="SecY subunit domain"/>
    <property type="match status" value="1"/>
</dbReference>
<dbReference type="AlphaFoldDB" id="A0AA35RS22"/>
<evidence type="ECO:0000256" key="2">
    <source>
        <dbReference type="SAM" id="Phobius"/>
    </source>
</evidence>
<protein>
    <submittedName>
        <fullName evidence="3">Protein transport protein Sec61 subunit alpha-like 1</fullName>
    </submittedName>
</protein>
<dbReference type="InterPro" id="IPR023201">
    <property type="entry name" value="SecY_dom_sf"/>
</dbReference>
<sequence>MLPVRHSDGVGSISIATYYLLGYFNIMERKPHKKLLCMVVTLCQSVYCLMSGMYGTPSELGIFTSLIIILQLCGAGLMVMMLNELLEKYGMGSSDIFIVTNICGTVFWKAFSPVTINTDGGREFEGVIIAFLHMLASHSDKFQALYKVLFRHNLPNLLNLTATVLVFATVIYLQGFRVELPIKSARYRGQCSKYSIKLLYTGITPVIIHRVLVLYLYQASQIFYLIFGGNLLVDLLGVWSTVEDTQPSRLFFLEYRSGYYPSSGLCYYLSAIGSHPGSVIIDEPIRAIIYGTFMLCTMCFHLQNID</sequence>
<keyword evidence="2" id="KW-1133">Transmembrane helix</keyword>
<gene>
    <name evidence="3" type="ORF">GBAR_LOCUS10226</name>
</gene>
<dbReference type="InterPro" id="IPR002208">
    <property type="entry name" value="SecY/SEC61-alpha"/>
</dbReference>
<comment type="caution">
    <text evidence="3">The sequence shown here is derived from an EMBL/GenBank/DDBJ whole genome shotgun (WGS) entry which is preliminary data.</text>
</comment>
<keyword evidence="4" id="KW-1185">Reference proteome</keyword>
<feature type="transmembrane region" description="Helical" evidence="2">
    <location>
        <begin position="222"/>
        <end position="242"/>
    </location>
</feature>
<dbReference type="SUPFAM" id="SSF103491">
    <property type="entry name" value="Preprotein translocase SecY subunit"/>
    <property type="match status" value="1"/>
</dbReference>
<evidence type="ECO:0000313" key="4">
    <source>
        <dbReference type="Proteomes" id="UP001174909"/>
    </source>
</evidence>
<accession>A0AA35RS22</accession>
<dbReference type="GO" id="GO:0015031">
    <property type="term" value="P:protein transport"/>
    <property type="evidence" value="ECO:0007669"/>
    <property type="project" value="InterPro"/>
</dbReference>
<evidence type="ECO:0000256" key="1">
    <source>
        <dbReference type="RuleBase" id="RU004349"/>
    </source>
</evidence>
<reference evidence="3" key="1">
    <citation type="submission" date="2023-03" db="EMBL/GenBank/DDBJ databases">
        <authorList>
            <person name="Steffen K."/>
            <person name="Cardenas P."/>
        </authorList>
    </citation>
    <scope>NUCLEOTIDE SEQUENCE</scope>
</reference>